<proteinExistence type="predicted"/>
<dbReference type="SMART" id="SM00382">
    <property type="entry name" value="AAA"/>
    <property type="match status" value="1"/>
</dbReference>
<dbReference type="InterPro" id="IPR027417">
    <property type="entry name" value="P-loop_NTPase"/>
</dbReference>
<gene>
    <name evidence="2" type="ORF">WAB15_03140</name>
</gene>
<reference evidence="2 3" key="1">
    <citation type="submission" date="2024-03" db="EMBL/GenBank/DDBJ databases">
        <title>The complete genome of Streptomyces sirii sp.nov.</title>
        <authorList>
            <person name="Zakalyukina Y.V."/>
            <person name="Belik A.R."/>
            <person name="Biryukov M.V."/>
            <person name="Baturina O.A."/>
            <person name="Kabilov M.R."/>
        </authorList>
    </citation>
    <scope>NUCLEOTIDE SEQUENCE [LARGE SCALE GENOMIC DNA]</scope>
    <source>
        <strain evidence="2 3">BP-8</strain>
    </source>
</reference>
<evidence type="ECO:0000259" key="1">
    <source>
        <dbReference type="SMART" id="SM00382"/>
    </source>
</evidence>
<accession>A0ABZ2QEU0</accession>
<sequence>MTFADALVLLGAEPPRLARLDQALGGALNLATGGVSGTVIGMADANDRLIGLGRDAARSVGARLGRIQDRAERTELLRAAHTVIVVVAFFEAMTELDLPFGLDEVELTRSEQLALARPDSASSSSTPQATEFVALLLDADLPCPAPHTTSDAVGAALLVRYGEYADRFVRFLQGLAVWEGLPHRRREQAGDSLIRVLPRKAQQRYQSLYVQLAAQAPEFAFWTTQLAQQATHTEVGRALTGVETLLTRTAEALRPPVDVAAALARAHRAALSRTVLDAESAPDGIRIPTTEELYLDPDFRVSDVPGSSEPTDEQWWERIPVRRDLTRYLAGALTSPHMAEAPLLVLGQPGAGKSVLTRVLAARLPAVGFLPVRVPLRDVRAEDDLQEQIEQAIRAATGERVSWPELVRSAGGSTPVLLLDGFDELLQTTGVHQSNFLERVAQFQEREADQGRPVLALVTSRTAVADRARFPDGLVVLRLEPFRPEHIRQWLTVWNAANAAGFAAADRSPLAWEHIERHAELAAQPLLLTMLALYDATQGTLQGAGDSLDVTELYEQLLSSFARREVEKSTQGAIPEEETAELVERELQRLSLVAFAQLNRGRQWVSAAELEEDLTAVLGRQPVQASGFRSPLNPAEVVLGRFFFVQRAQSRRDGQVLATYEFLHATFGEYLAVRLALHLLTDLLSPRPALALGGSHIHDDLAYALLSYTSLASRQMLRYARSLTESMPENERRRLVRLLVQVLGQHETRTADQLPGYQPALLRTTSRHGLYGSNLVLVIVLLARHCPASVLFPESDDPVAAWHRHCLLWRSAMDESQWTDFAVSLHVHHYWNSDRRDLSVSLRPDAAGPPEPLDMNWLFRYPRAHGGSGWSRSYWEDLWLKMAISGGTNDSVLRHSLDPVFRWLGQAVAVFTPVDGAPASSLAHDLLELLLADREAVTDEQLGDLHMRALRGVRLMFPTASKYLIRTMDALFTAFSRDRERLPEATSDAFGEFLRNDMASLLLGEHERVTTPPASVRHALFQVLWLHEHLLSGLLPPDLLDRLNEYRLRHIVRSLPLTSSD</sequence>
<evidence type="ECO:0000313" key="2">
    <source>
        <dbReference type="EMBL" id="WXK75044.1"/>
    </source>
</evidence>
<keyword evidence="3" id="KW-1185">Reference proteome</keyword>
<feature type="domain" description="AAA+ ATPase" evidence="1">
    <location>
        <begin position="339"/>
        <end position="480"/>
    </location>
</feature>
<dbReference type="SUPFAM" id="SSF52540">
    <property type="entry name" value="P-loop containing nucleoside triphosphate hydrolases"/>
    <property type="match status" value="1"/>
</dbReference>
<dbReference type="Gene3D" id="3.40.50.300">
    <property type="entry name" value="P-loop containing nucleotide triphosphate hydrolases"/>
    <property type="match status" value="1"/>
</dbReference>
<organism evidence="2 3">
    <name type="scientific">Streptomyces sirii</name>
    <dbReference type="NCBI Taxonomy" id="3127701"/>
    <lineage>
        <taxon>Bacteria</taxon>
        <taxon>Bacillati</taxon>
        <taxon>Actinomycetota</taxon>
        <taxon>Actinomycetes</taxon>
        <taxon>Kitasatosporales</taxon>
        <taxon>Streptomycetaceae</taxon>
        <taxon>Streptomyces</taxon>
    </lineage>
</organism>
<dbReference type="RefSeq" id="WP_407285217.1">
    <property type="nucleotide sequence ID" value="NZ_CP147982.1"/>
</dbReference>
<evidence type="ECO:0000313" key="3">
    <source>
        <dbReference type="Proteomes" id="UP001626628"/>
    </source>
</evidence>
<dbReference type="InterPro" id="IPR003593">
    <property type="entry name" value="AAA+_ATPase"/>
</dbReference>
<dbReference type="EMBL" id="CP147982">
    <property type="protein sequence ID" value="WXK75044.1"/>
    <property type="molecule type" value="Genomic_DNA"/>
</dbReference>
<dbReference type="Pfam" id="PF22738">
    <property type="entry name" value="NNH7"/>
    <property type="match status" value="1"/>
</dbReference>
<name>A0ABZ2QEU0_9ACTN</name>
<dbReference type="InterPro" id="IPR054567">
    <property type="entry name" value="NNH7"/>
</dbReference>
<dbReference type="Proteomes" id="UP001626628">
    <property type="component" value="Chromosome"/>
</dbReference>
<protein>
    <recommendedName>
        <fullName evidence="1">AAA+ ATPase domain-containing protein</fullName>
    </recommendedName>
</protein>